<proteinExistence type="predicted"/>
<reference evidence="2 3" key="1">
    <citation type="submission" date="2018-04" db="EMBL/GenBank/DDBJ databases">
        <title>Camelliibacillus theae gen. nov., sp. nov., isolated from Pu'er tea.</title>
        <authorList>
            <person name="Niu L."/>
        </authorList>
    </citation>
    <scope>NUCLEOTIDE SEQUENCE [LARGE SCALE GENOMIC DNA]</scope>
    <source>
        <strain evidence="2 3">T8</strain>
    </source>
</reference>
<gene>
    <name evidence="2" type="ORF">DCC39_11340</name>
</gene>
<dbReference type="AlphaFoldDB" id="A0A2U1JYW1"/>
<keyword evidence="1" id="KW-0472">Membrane</keyword>
<keyword evidence="1" id="KW-1133">Transmembrane helix</keyword>
<dbReference type="RefSeq" id="WP_116555016.1">
    <property type="nucleotide sequence ID" value="NZ_QCZG01000022.1"/>
</dbReference>
<dbReference type="Proteomes" id="UP000245998">
    <property type="component" value="Unassembled WGS sequence"/>
</dbReference>
<dbReference type="InterPro" id="IPR049971">
    <property type="entry name" value="CLC_0170-like"/>
</dbReference>
<name>A0A2U1JYW1_9BACI</name>
<dbReference type="NCBIfam" id="NF042414">
    <property type="entry name" value="CLC_0170_fam"/>
    <property type="match status" value="1"/>
</dbReference>
<protein>
    <submittedName>
        <fullName evidence="2">Uncharacterized protein</fullName>
    </submittedName>
</protein>
<feature type="transmembrane region" description="Helical" evidence="1">
    <location>
        <begin position="6"/>
        <end position="28"/>
    </location>
</feature>
<evidence type="ECO:0000313" key="3">
    <source>
        <dbReference type="Proteomes" id="UP000245998"/>
    </source>
</evidence>
<feature type="transmembrane region" description="Helical" evidence="1">
    <location>
        <begin position="40"/>
        <end position="62"/>
    </location>
</feature>
<evidence type="ECO:0000313" key="2">
    <source>
        <dbReference type="EMBL" id="PWA10417.1"/>
    </source>
</evidence>
<evidence type="ECO:0000256" key="1">
    <source>
        <dbReference type="SAM" id="Phobius"/>
    </source>
</evidence>
<keyword evidence="3" id="KW-1185">Reference proteome</keyword>
<sequence>MTDIDYAYYIVVLLIGSGIFVLFIDVNTYKKAKMKKEKKYAQILGWANIVVGTVFCVSWWVYQRWLW</sequence>
<comment type="caution">
    <text evidence="2">The sequence shown here is derived from an EMBL/GenBank/DDBJ whole genome shotgun (WGS) entry which is preliminary data.</text>
</comment>
<accession>A0A2U1JYW1</accession>
<dbReference type="EMBL" id="QCZG01000022">
    <property type="protein sequence ID" value="PWA10417.1"/>
    <property type="molecule type" value="Genomic_DNA"/>
</dbReference>
<organism evidence="2 3">
    <name type="scientific">Pueribacillus theae</name>
    <dbReference type="NCBI Taxonomy" id="2171751"/>
    <lineage>
        <taxon>Bacteria</taxon>
        <taxon>Bacillati</taxon>
        <taxon>Bacillota</taxon>
        <taxon>Bacilli</taxon>
        <taxon>Bacillales</taxon>
        <taxon>Bacillaceae</taxon>
        <taxon>Pueribacillus</taxon>
    </lineage>
</organism>
<keyword evidence="1" id="KW-0812">Transmembrane</keyword>